<sequence>MGIVLKGGLVASPSGAARMDLRIEGEQVHSLGFDLEREGDEVVDCGGMLILPGGVDPHTHFDLPAGDFRTADDFKSGTMAALAGGTTTIIDYATQFKGESLRQGIEEWHRLSRGKCHCDYGFHLAVTDWNDEVERELPQVVKGGIPSFKMYMAYKGLLQLDDGSIMRMMELLRDLGGVLCLHCENGDLVSSMGERLAREGRLSPRYHPLSRPSFVESEAVFRALTMAEAVQAPLYVVHVSSAKSMEHIRAFKERGNQVWAETCVQYLTLDEGRYLLPDGDASAYVCSPPLRSRGDVEALWMDLEGGYVDVVATDHCSFNLIGHKDRGLKDFRRIPNGLPGVEHRLSILYSEGVEGGRISLGTFVNVVSTSPAKIFGLYPRKGILLPGSDADVVVFDPNSRWTVRASQQVQRVDYTPYEGWSVTGRVVSVYLRGSRAYHRGVFEGQEPAGQYLLRRGRKEEE</sequence>
<proteinExistence type="inferred from homology"/>
<dbReference type="OrthoDB" id="9765462at2"/>
<feature type="domain" description="Amidohydrolase-related" evidence="6">
    <location>
        <begin position="50"/>
        <end position="433"/>
    </location>
</feature>
<dbReference type="RefSeq" id="WP_006583991.1">
    <property type="nucleotide sequence ID" value="NZ_CM001377.1"/>
</dbReference>
<dbReference type="FunFam" id="3.20.20.140:FF:000076">
    <property type="entry name" value="Dihydropyrimidinase like 2"/>
    <property type="match status" value="1"/>
</dbReference>
<dbReference type="InterPro" id="IPR006680">
    <property type="entry name" value="Amidohydro-rel"/>
</dbReference>
<evidence type="ECO:0000256" key="5">
    <source>
        <dbReference type="PIRSR" id="PIRSR611778-50"/>
    </source>
</evidence>
<name>H0UNZ4_9BACT</name>
<dbReference type="STRING" id="926567.TheveDRAFT_1378"/>
<evidence type="ECO:0000256" key="3">
    <source>
        <dbReference type="ARBA" id="ARBA00022723"/>
    </source>
</evidence>
<dbReference type="PANTHER" id="PTHR11647:SF1">
    <property type="entry name" value="COLLAPSIN RESPONSE MEDIATOR PROTEIN"/>
    <property type="match status" value="1"/>
</dbReference>
<comment type="similarity">
    <text evidence="2">Belongs to the metallo-dependent hydrolases superfamily. Hydantoinase/dihydropyrimidinase family.</text>
</comment>
<keyword evidence="4" id="KW-0378">Hydrolase</keyword>
<comment type="PTM">
    <text evidence="5">Carbamylation allows a single lysine to coordinate two divalent metal cations.</text>
</comment>
<reference evidence="7 8" key="1">
    <citation type="submission" date="2011-10" db="EMBL/GenBank/DDBJ databases">
        <title>The Noncontiguous Finished genome of Thermanaerovibrio velox DSM 12556.</title>
        <authorList>
            <consortium name="US DOE Joint Genome Institute (JGI-PGF)"/>
            <person name="Lucas S."/>
            <person name="Copeland A."/>
            <person name="Lapidus A."/>
            <person name="Glavina del Rio T."/>
            <person name="Dalin E."/>
            <person name="Tice H."/>
            <person name="Bruce D."/>
            <person name="Goodwin L."/>
            <person name="Pitluck S."/>
            <person name="Peters L."/>
            <person name="Mikhailova N."/>
            <person name="Teshima H."/>
            <person name="Kyrpides N."/>
            <person name="Mavromatis K."/>
            <person name="Ivanova N."/>
            <person name="Markowitz V."/>
            <person name="Cheng J.-F."/>
            <person name="Hugenholtz P."/>
            <person name="Woyke T."/>
            <person name="Wu D."/>
            <person name="Spring S."/>
            <person name="Brambilla E.-M."/>
            <person name="Klenk H.-P."/>
            <person name="Eisen J.A."/>
        </authorList>
    </citation>
    <scope>NUCLEOTIDE SEQUENCE [LARGE SCALE GENOMIC DNA]</scope>
    <source>
        <strain evidence="7 8">DSM 12556</strain>
    </source>
</reference>
<dbReference type="GO" id="GO:0016812">
    <property type="term" value="F:hydrolase activity, acting on carbon-nitrogen (but not peptide) bonds, in cyclic amides"/>
    <property type="evidence" value="ECO:0007669"/>
    <property type="project" value="TreeGrafter"/>
</dbReference>
<dbReference type="CDD" id="cd01314">
    <property type="entry name" value="D-HYD"/>
    <property type="match status" value="1"/>
</dbReference>
<dbReference type="InterPro" id="IPR011778">
    <property type="entry name" value="Hydantoinase/dihydroPyrase"/>
</dbReference>
<evidence type="ECO:0000313" key="8">
    <source>
        <dbReference type="Proteomes" id="UP000005730"/>
    </source>
</evidence>
<evidence type="ECO:0000313" key="7">
    <source>
        <dbReference type="EMBL" id="EHM10497.1"/>
    </source>
</evidence>
<evidence type="ECO:0000259" key="6">
    <source>
        <dbReference type="Pfam" id="PF01979"/>
    </source>
</evidence>
<protein>
    <submittedName>
        <fullName evidence="7">D-hydantoinase</fullName>
    </submittedName>
</protein>
<keyword evidence="8" id="KW-1185">Reference proteome</keyword>
<dbReference type="PANTHER" id="PTHR11647">
    <property type="entry name" value="HYDRANTOINASE/DIHYDROPYRIMIDINASE FAMILY MEMBER"/>
    <property type="match status" value="1"/>
</dbReference>
<dbReference type="InterPro" id="IPR032466">
    <property type="entry name" value="Metal_Hydrolase"/>
</dbReference>
<dbReference type="AlphaFoldDB" id="H0UNZ4"/>
<dbReference type="InterPro" id="IPR050378">
    <property type="entry name" value="Metallo-dep_Hydrolases_sf"/>
</dbReference>
<accession>H0UNZ4</accession>
<dbReference type="Proteomes" id="UP000005730">
    <property type="component" value="Chromosome"/>
</dbReference>
<evidence type="ECO:0000256" key="2">
    <source>
        <dbReference type="ARBA" id="ARBA00008829"/>
    </source>
</evidence>
<dbReference type="Gene3D" id="2.30.40.10">
    <property type="entry name" value="Urease, subunit C, domain 1"/>
    <property type="match status" value="1"/>
</dbReference>
<dbReference type="HOGENOM" id="CLU_015572_2_0_0"/>
<dbReference type="EMBL" id="CM001377">
    <property type="protein sequence ID" value="EHM10497.1"/>
    <property type="molecule type" value="Genomic_DNA"/>
</dbReference>
<comment type="cofactor">
    <cofactor evidence="1">
        <name>Zn(2+)</name>
        <dbReference type="ChEBI" id="CHEBI:29105"/>
    </cofactor>
</comment>
<dbReference type="eggNOG" id="COG0044">
    <property type="taxonomic scope" value="Bacteria"/>
</dbReference>
<dbReference type="GO" id="GO:0046872">
    <property type="term" value="F:metal ion binding"/>
    <property type="evidence" value="ECO:0007669"/>
    <property type="project" value="UniProtKB-KW"/>
</dbReference>
<dbReference type="SUPFAM" id="SSF51556">
    <property type="entry name" value="Metallo-dependent hydrolases"/>
    <property type="match status" value="1"/>
</dbReference>
<dbReference type="NCBIfam" id="TIGR02033">
    <property type="entry name" value="D-hydantoinase"/>
    <property type="match status" value="1"/>
</dbReference>
<dbReference type="GO" id="GO:0005829">
    <property type="term" value="C:cytosol"/>
    <property type="evidence" value="ECO:0007669"/>
    <property type="project" value="TreeGrafter"/>
</dbReference>
<feature type="modified residue" description="N6-carboxylysine" evidence="5">
    <location>
        <position position="149"/>
    </location>
</feature>
<dbReference type="Pfam" id="PF01979">
    <property type="entry name" value="Amidohydro_1"/>
    <property type="match status" value="1"/>
</dbReference>
<keyword evidence="3" id="KW-0479">Metal-binding</keyword>
<dbReference type="Gene3D" id="3.20.20.140">
    <property type="entry name" value="Metal-dependent hydrolases"/>
    <property type="match status" value="1"/>
</dbReference>
<organism evidence="7 8">
    <name type="scientific">Thermanaerovibrio velox DSM 12556</name>
    <dbReference type="NCBI Taxonomy" id="926567"/>
    <lineage>
        <taxon>Bacteria</taxon>
        <taxon>Thermotogati</taxon>
        <taxon>Synergistota</taxon>
        <taxon>Synergistia</taxon>
        <taxon>Synergistales</taxon>
        <taxon>Synergistaceae</taxon>
        <taxon>Thermanaerovibrio</taxon>
    </lineage>
</organism>
<dbReference type="SUPFAM" id="SSF51338">
    <property type="entry name" value="Composite domain of metallo-dependent hydrolases"/>
    <property type="match status" value="2"/>
</dbReference>
<dbReference type="InterPro" id="IPR011059">
    <property type="entry name" value="Metal-dep_hydrolase_composite"/>
</dbReference>
<evidence type="ECO:0000256" key="4">
    <source>
        <dbReference type="ARBA" id="ARBA00022801"/>
    </source>
</evidence>
<evidence type="ECO:0000256" key="1">
    <source>
        <dbReference type="ARBA" id="ARBA00001947"/>
    </source>
</evidence>
<gene>
    <name evidence="7" type="ORF">TheveDRAFT_1378</name>
</gene>